<dbReference type="Proteomes" id="UP000556026">
    <property type="component" value="Unassembled WGS sequence"/>
</dbReference>
<name>A0A6V8MI81_9BACT</name>
<dbReference type="InterPro" id="IPR010297">
    <property type="entry name" value="DUF900_hydrolase"/>
</dbReference>
<dbReference type="SUPFAM" id="SSF53474">
    <property type="entry name" value="alpha/beta-Hydrolases"/>
    <property type="match status" value="1"/>
</dbReference>
<dbReference type="Pfam" id="PF05990">
    <property type="entry name" value="DUF900"/>
    <property type="match status" value="1"/>
</dbReference>
<sequence>MAVVKVFFATDRARTSSSDPYKMFSAKRGPLSFGSCEVAIVSDTAEAGKAQGAGTPPKAASRPALRRVVARERAELMNQLRGALSKSGKRNLLVFVHGYNIGFAEAARRTVQLNQDLNLDGVAAFFSWPSKGRSDAFTADESDVEWAQPDLKEFLKELTLKVRAKNIYLIGHGMGNRALTKAFIYLNSERPELAKQVRELVLVAPDLDADLFRSETAPALTAASIRTTIYASSRDPALKAAQKYQDYVRAGDSGPSQPIYEGIDTIDASRVDTSLAAQAKGERSSVLSDLHRLIHDGKKANERSGLQAVNDVSGRYWRLKKR</sequence>
<organism evidence="1 2">
    <name type="scientific">Geomonas silvestris</name>
    <dbReference type="NCBI Taxonomy" id="2740184"/>
    <lineage>
        <taxon>Bacteria</taxon>
        <taxon>Pseudomonadati</taxon>
        <taxon>Thermodesulfobacteriota</taxon>
        <taxon>Desulfuromonadia</taxon>
        <taxon>Geobacterales</taxon>
        <taxon>Geobacteraceae</taxon>
        <taxon>Geomonas</taxon>
    </lineage>
</organism>
<proteinExistence type="predicted"/>
<gene>
    <name evidence="1" type="ORF">GMST_18280</name>
</gene>
<comment type="caution">
    <text evidence="1">The sequence shown here is derived from an EMBL/GenBank/DDBJ whole genome shotgun (WGS) entry which is preliminary data.</text>
</comment>
<accession>A0A6V8MI81</accession>
<dbReference type="InterPro" id="IPR029058">
    <property type="entry name" value="AB_hydrolase_fold"/>
</dbReference>
<dbReference type="PANTHER" id="PTHR36513:SF1">
    <property type="entry name" value="TRANSMEMBRANE PROTEIN"/>
    <property type="match status" value="1"/>
</dbReference>
<dbReference type="EMBL" id="BLXX01000004">
    <property type="protein sequence ID" value="GFO59503.1"/>
    <property type="molecule type" value="Genomic_DNA"/>
</dbReference>
<protein>
    <submittedName>
        <fullName evidence="1">Uncharacterized protein</fullName>
    </submittedName>
</protein>
<keyword evidence="2" id="KW-1185">Reference proteome</keyword>
<reference evidence="2" key="1">
    <citation type="submission" date="2020-06" db="EMBL/GenBank/DDBJ databases">
        <title>Draft genomic sequence of Geomonas sp. Red330.</title>
        <authorList>
            <person name="Itoh H."/>
            <person name="Zhenxing X."/>
            <person name="Ushijima N."/>
            <person name="Masuda Y."/>
            <person name="Shiratori Y."/>
            <person name="Senoo K."/>
        </authorList>
    </citation>
    <scope>NUCLEOTIDE SEQUENCE [LARGE SCALE GENOMIC DNA]</scope>
    <source>
        <strain evidence="2">Red330</strain>
    </source>
</reference>
<evidence type="ECO:0000313" key="1">
    <source>
        <dbReference type="EMBL" id="GFO59503.1"/>
    </source>
</evidence>
<evidence type="ECO:0000313" key="2">
    <source>
        <dbReference type="Proteomes" id="UP000556026"/>
    </source>
</evidence>
<dbReference type="Gene3D" id="3.40.50.1820">
    <property type="entry name" value="alpha/beta hydrolase"/>
    <property type="match status" value="1"/>
</dbReference>
<dbReference type="PANTHER" id="PTHR36513">
    <property type="entry name" value="ABC TRANSMEMBRANE TYPE-1 DOMAIN-CONTAINING PROTEIN"/>
    <property type="match status" value="1"/>
</dbReference>
<dbReference type="AlphaFoldDB" id="A0A6V8MI81"/>